<proteinExistence type="inferred from homology"/>
<evidence type="ECO:0000256" key="2">
    <source>
        <dbReference type="ARBA" id="ARBA00022679"/>
    </source>
</evidence>
<accession>A0AAW0D7K0</accession>
<evidence type="ECO:0000313" key="9">
    <source>
        <dbReference type="Proteomes" id="UP001362999"/>
    </source>
</evidence>
<dbReference type="Gene3D" id="3.40.50.150">
    <property type="entry name" value="Vaccinia Virus protein VP39"/>
    <property type="match status" value="1"/>
</dbReference>
<name>A0AAW0D7K0_9AGAR</name>
<protein>
    <recommendedName>
        <fullName evidence="6">Sterol 24-C-methyltransferase</fullName>
        <ecNumber evidence="6">2.1.1.-</ecNumber>
    </recommendedName>
    <alternativeName>
        <fullName evidence="6">Delta(24)-sterol C-methyltransferase</fullName>
    </alternativeName>
</protein>
<keyword evidence="2 5" id="KW-0808">Transferase</keyword>
<evidence type="ECO:0000259" key="7">
    <source>
        <dbReference type="PROSITE" id="PS51685"/>
    </source>
</evidence>
<dbReference type="Proteomes" id="UP001362999">
    <property type="component" value="Unassembled WGS sequence"/>
</dbReference>
<keyword evidence="6" id="KW-0753">Steroid metabolism</keyword>
<dbReference type="PANTHER" id="PTHR44068">
    <property type="entry name" value="ZGC:194242"/>
    <property type="match status" value="1"/>
</dbReference>
<dbReference type="SUPFAM" id="SSF53335">
    <property type="entry name" value="S-adenosyl-L-methionine-dependent methyltransferases"/>
    <property type="match status" value="1"/>
</dbReference>
<dbReference type="InterPro" id="IPR050447">
    <property type="entry name" value="Erg6_SMT_methyltransf"/>
</dbReference>
<feature type="domain" description="SAM-dependent methyltransferase Erg6/SMT-type" evidence="7">
    <location>
        <begin position="129"/>
        <end position="300"/>
    </location>
</feature>
<dbReference type="PROSITE" id="PS51685">
    <property type="entry name" value="SAM_MT_ERG6_SMT"/>
    <property type="match status" value="1"/>
</dbReference>
<evidence type="ECO:0000256" key="1">
    <source>
        <dbReference type="ARBA" id="ARBA00022603"/>
    </source>
</evidence>
<keyword evidence="1 5" id="KW-0489">Methyltransferase</keyword>
<dbReference type="AlphaFoldDB" id="A0AAW0D7K0"/>
<dbReference type="EC" id="2.1.1.-" evidence="6"/>
<keyword evidence="6" id="KW-0444">Lipid biosynthesis</keyword>
<reference evidence="8 9" key="1">
    <citation type="journal article" date="2024" name="J Genomics">
        <title>Draft genome sequencing and assembly of Favolaschia claudopus CIRM-BRFM 2984 isolated from oak limbs.</title>
        <authorList>
            <person name="Navarro D."/>
            <person name="Drula E."/>
            <person name="Chaduli D."/>
            <person name="Cazenave R."/>
            <person name="Ahrendt S."/>
            <person name="Wang J."/>
            <person name="Lipzen A."/>
            <person name="Daum C."/>
            <person name="Barry K."/>
            <person name="Grigoriev I.V."/>
            <person name="Favel A."/>
            <person name="Rosso M.N."/>
            <person name="Martin F."/>
        </authorList>
    </citation>
    <scope>NUCLEOTIDE SEQUENCE [LARGE SCALE GENOMIC DNA]</scope>
    <source>
        <strain evidence="8 9">CIRM-BRFM 2984</strain>
    </source>
</reference>
<keyword evidence="6" id="KW-0443">Lipid metabolism</keyword>
<dbReference type="GO" id="GO:0006696">
    <property type="term" value="P:ergosterol biosynthetic process"/>
    <property type="evidence" value="ECO:0007669"/>
    <property type="project" value="TreeGrafter"/>
</dbReference>
<evidence type="ECO:0000256" key="6">
    <source>
        <dbReference type="RuleBase" id="RU362025"/>
    </source>
</evidence>
<dbReference type="GO" id="GO:0005783">
    <property type="term" value="C:endoplasmic reticulum"/>
    <property type="evidence" value="ECO:0007669"/>
    <property type="project" value="TreeGrafter"/>
</dbReference>
<dbReference type="CDD" id="cd02440">
    <property type="entry name" value="AdoMet_MTases"/>
    <property type="match status" value="1"/>
</dbReference>
<sequence>MADRRKRDCLVNYPTHWNKDLTKEDASNTEARVGDYQEVVKGFSDAVTQLYEYSWGESFHFCRFYKGEAFAATQARHEQYLASTSDAVSQDLRAGSRFADRGREYIEAAGLDDCITFVQGDFTKLTENFPENEYDAAYAIDATVHAPTWESVYGAIHNVLKPGGKFGVYEWCMTDRWDAPNPEHVKLQHELEYGNGIPEMLPMKTVRPALEAVGFEVEHAEDLAERNDKIRWFYPLEGNLSEAQTMGDYVRVWRLSWLGIWLTHTGVQAAKVLHVASTSLVATGKAKLFTPMYLVVSKKPASS</sequence>
<dbReference type="Pfam" id="PF08241">
    <property type="entry name" value="Methyltransf_11"/>
    <property type="match status" value="1"/>
</dbReference>
<keyword evidence="3 5" id="KW-0949">S-adenosyl-L-methionine</keyword>
<gene>
    <name evidence="8" type="ORF">R3P38DRAFT_3423225</name>
</gene>
<evidence type="ECO:0000313" key="8">
    <source>
        <dbReference type="EMBL" id="KAK7046936.1"/>
    </source>
</evidence>
<comment type="pathway">
    <text evidence="6">Steroid metabolism.</text>
</comment>
<dbReference type="GO" id="GO:0003838">
    <property type="term" value="F:sterol 24-C-methyltransferase activity"/>
    <property type="evidence" value="ECO:0007669"/>
    <property type="project" value="TreeGrafter"/>
</dbReference>
<dbReference type="Pfam" id="PF08498">
    <property type="entry name" value="Sterol_MT_C"/>
    <property type="match status" value="1"/>
</dbReference>
<comment type="similarity">
    <text evidence="4 5 6">Belongs to the class I-like SAM-binding methyltransferase superfamily. Erg6/SMT family.</text>
</comment>
<keyword evidence="6" id="KW-0752">Steroid biosynthesis</keyword>
<dbReference type="InterPro" id="IPR029063">
    <property type="entry name" value="SAM-dependent_MTases_sf"/>
</dbReference>
<keyword evidence="6" id="KW-0756">Sterol biosynthesis</keyword>
<comment type="function">
    <text evidence="6">Catalyzes the transfer of methyl groups from S-adenosyl-methionine to the C-24 of sterols.</text>
</comment>
<keyword evidence="9" id="KW-1185">Reference proteome</keyword>
<dbReference type="InterPro" id="IPR013705">
    <property type="entry name" value="Sterol_MeTrfase_C"/>
</dbReference>
<keyword evidence="6" id="KW-1207">Sterol metabolism</keyword>
<dbReference type="InterPro" id="IPR013216">
    <property type="entry name" value="Methyltransf_11"/>
</dbReference>
<dbReference type="GO" id="GO:0032259">
    <property type="term" value="P:methylation"/>
    <property type="evidence" value="ECO:0007669"/>
    <property type="project" value="UniProtKB-KW"/>
</dbReference>
<dbReference type="EMBL" id="JAWWNJ010000010">
    <property type="protein sequence ID" value="KAK7046936.1"/>
    <property type="molecule type" value="Genomic_DNA"/>
</dbReference>
<evidence type="ECO:0000256" key="5">
    <source>
        <dbReference type="PROSITE-ProRule" id="PRU01022"/>
    </source>
</evidence>
<dbReference type="PANTHER" id="PTHR44068:SF1">
    <property type="entry name" value="HYPOTHETICAL LOC100005854"/>
    <property type="match status" value="1"/>
</dbReference>
<organism evidence="8 9">
    <name type="scientific">Favolaschia claudopus</name>
    <dbReference type="NCBI Taxonomy" id="2862362"/>
    <lineage>
        <taxon>Eukaryota</taxon>
        <taxon>Fungi</taxon>
        <taxon>Dikarya</taxon>
        <taxon>Basidiomycota</taxon>
        <taxon>Agaricomycotina</taxon>
        <taxon>Agaricomycetes</taxon>
        <taxon>Agaricomycetidae</taxon>
        <taxon>Agaricales</taxon>
        <taxon>Marasmiineae</taxon>
        <taxon>Mycenaceae</taxon>
        <taxon>Favolaschia</taxon>
    </lineage>
</organism>
<comment type="caution">
    <text evidence="8">The sequence shown here is derived from an EMBL/GenBank/DDBJ whole genome shotgun (WGS) entry which is preliminary data.</text>
</comment>
<dbReference type="InterPro" id="IPR030384">
    <property type="entry name" value="MeTrfase_SMT"/>
</dbReference>
<evidence type="ECO:0000256" key="4">
    <source>
        <dbReference type="ARBA" id="ARBA00038188"/>
    </source>
</evidence>
<evidence type="ECO:0000256" key="3">
    <source>
        <dbReference type="ARBA" id="ARBA00022691"/>
    </source>
</evidence>